<name>A0A9P9DWS0_9PLEO</name>
<evidence type="ECO:0000256" key="3">
    <source>
        <dbReference type="ARBA" id="ARBA00022989"/>
    </source>
</evidence>
<evidence type="ECO:0000256" key="5">
    <source>
        <dbReference type="ARBA" id="ARBA00034313"/>
    </source>
</evidence>
<evidence type="ECO:0000256" key="6">
    <source>
        <dbReference type="SAM" id="Phobius"/>
    </source>
</evidence>
<evidence type="ECO:0000256" key="1">
    <source>
        <dbReference type="ARBA" id="ARBA00004141"/>
    </source>
</evidence>
<keyword evidence="8" id="KW-1185">Reference proteome</keyword>
<keyword evidence="3 6" id="KW-1133">Transmembrane helix</keyword>
<dbReference type="GO" id="GO:0016020">
    <property type="term" value="C:membrane"/>
    <property type="evidence" value="ECO:0007669"/>
    <property type="project" value="UniProtKB-SubCell"/>
</dbReference>
<comment type="caution">
    <text evidence="7">The sequence shown here is derived from an EMBL/GenBank/DDBJ whole genome shotgun (WGS) entry which is preliminary data.</text>
</comment>
<evidence type="ECO:0000313" key="8">
    <source>
        <dbReference type="Proteomes" id="UP000700596"/>
    </source>
</evidence>
<keyword evidence="4 6" id="KW-0472">Membrane</keyword>
<reference evidence="7" key="1">
    <citation type="journal article" date="2021" name="Nat. Commun.">
        <title>Genetic determinants of endophytism in the Arabidopsis root mycobiome.</title>
        <authorList>
            <person name="Mesny F."/>
            <person name="Miyauchi S."/>
            <person name="Thiergart T."/>
            <person name="Pickel B."/>
            <person name="Atanasova L."/>
            <person name="Karlsson M."/>
            <person name="Huettel B."/>
            <person name="Barry K.W."/>
            <person name="Haridas S."/>
            <person name="Chen C."/>
            <person name="Bauer D."/>
            <person name="Andreopoulos W."/>
            <person name="Pangilinan J."/>
            <person name="LaButti K."/>
            <person name="Riley R."/>
            <person name="Lipzen A."/>
            <person name="Clum A."/>
            <person name="Drula E."/>
            <person name="Henrissat B."/>
            <person name="Kohler A."/>
            <person name="Grigoriev I.V."/>
            <person name="Martin F.M."/>
            <person name="Hacquard S."/>
        </authorList>
    </citation>
    <scope>NUCLEOTIDE SEQUENCE</scope>
    <source>
        <strain evidence="7">MPI-CAGE-CH-0243</strain>
    </source>
</reference>
<comment type="subcellular location">
    <subcellularLocation>
        <location evidence="1">Membrane</location>
        <topology evidence="1">Multi-pass membrane protein</topology>
    </subcellularLocation>
</comment>
<dbReference type="AlphaFoldDB" id="A0A9P9DWS0"/>
<organism evidence="7 8">
    <name type="scientific">Dendryphion nanum</name>
    <dbReference type="NCBI Taxonomy" id="256645"/>
    <lineage>
        <taxon>Eukaryota</taxon>
        <taxon>Fungi</taxon>
        <taxon>Dikarya</taxon>
        <taxon>Ascomycota</taxon>
        <taxon>Pezizomycotina</taxon>
        <taxon>Dothideomycetes</taxon>
        <taxon>Pleosporomycetidae</taxon>
        <taxon>Pleosporales</taxon>
        <taxon>Torulaceae</taxon>
        <taxon>Dendryphion</taxon>
    </lineage>
</organism>
<keyword evidence="2 6" id="KW-0812">Transmembrane</keyword>
<accession>A0A9P9DWS0</accession>
<dbReference type="EMBL" id="JAGMWT010000006">
    <property type="protein sequence ID" value="KAH7126651.1"/>
    <property type="molecule type" value="Genomic_DNA"/>
</dbReference>
<feature type="transmembrane region" description="Helical" evidence="6">
    <location>
        <begin position="35"/>
        <end position="61"/>
    </location>
</feature>
<feature type="transmembrane region" description="Helical" evidence="6">
    <location>
        <begin position="68"/>
        <end position="88"/>
    </location>
</feature>
<proteinExistence type="inferred from homology"/>
<evidence type="ECO:0000256" key="2">
    <source>
        <dbReference type="ARBA" id="ARBA00022692"/>
    </source>
</evidence>
<dbReference type="OrthoDB" id="5343383at2759"/>
<comment type="similarity">
    <text evidence="5">Belongs to the anthrone oxygenase family.</text>
</comment>
<evidence type="ECO:0000256" key="4">
    <source>
        <dbReference type="ARBA" id="ARBA00023136"/>
    </source>
</evidence>
<dbReference type="PANTHER" id="PTHR35042:SF1">
    <property type="entry name" value="DUF1772-DOMAIN-CONTAINING PROTEIN"/>
    <property type="match status" value="1"/>
</dbReference>
<sequence length="254" mass="28617">MQRLTLELDWINFMVVPPIVAHAPPKLLAKQWLQAYQYAVTFVPPFVITGTISNALLAYYTPSYPLRFIYGAAALLTWSILPVTVLFFEPCINGAAKWKVQQLLHDEGFVMQENKGIMLYVDVHTAKPEWRTWAEGVDMKDIAVEWASLNKWRFVVTAIAAMSSAVATQCRWSRSVQNQIKNTSWTDAKTYVRGCTTLHSPHLVPANSRVFRQYCGQDLEGGSSIKQMKMKLVLYGDKVASSGRFAPLTRISPG</sequence>
<evidence type="ECO:0000313" key="7">
    <source>
        <dbReference type="EMBL" id="KAH7126651.1"/>
    </source>
</evidence>
<dbReference type="Proteomes" id="UP000700596">
    <property type="component" value="Unassembled WGS sequence"/>
</dbReference>
<dbReference type="PANTHER" id="PTHR35042">
    <property type="entry name" value="ANTHRONE OXYGENASE ENCC"/>
    <property type="match status" value="1"/>
</dbReference>
<dbReference type="InterPro" id="IPR013901">
    <property type="entry name" value="Anthrone_oxy"/>
</dbReference>
<dbReference type="Pfam" id="PF08592">
    <property type="entry name" value="Anthrone_oxy"/>
    <property type="match status" value="1"/>
</dbReference>
<protein>
    <submittedName>
        <fullName evidence="7">Uncharacterized protein</fullName>
    </submittedName>
</protein>
<gene>
    <name evidence="7" type="ORF">B0J11DRAFT_505378</name>
</gene>